<dbReference type="Proteomes" id="UP000574067">
    <property type="component" value="Unassembled WGS sequence"/>
</dbReference>
<evidence type="ECO:0000256" key="3">
    <source>
        <dbReference type="ARBA" id="ARBA00012438"/>
    </source>
</evidence>
<name>A0A848FK09_9BURK</name>
<evidence type="ECO:0000313" key="10">
    <source>
        <dbReference type="EMBL" id="NML18131.1"/>
    </source>
</evidence>
<dbReference type="InterPro" id="IPR003594">
    <property type="entry name" value="HATPase_dom"/>
</dbReference>
<dbReference type="Gene3D" id="3.30.565.10">
    <property type="entry name" value="Histidine kinase-like ATPase, C-terminal domain"/>
    <property type="match status" value="1"/>
</dbReference>
<evidence type="ECO:0000256" key="6">
    <source>
        <dbReference type="ARBA" id="ARBA00022777"/>
    </source>
</evidence>
<accession>A0A848FK09</accession>
<evidence type="ECO:0000256" key="5">
    <source>
        <dbReference type="ARBA" id="ARBA00022679"/>
    </source>
</evidence>
<evidence type="ECO:0000256" key="4">
    <source>
        <dbReference type="ARBA" id="ARBA00022553"/>
    </source>
</evidence>
<sequence length="519" mass="55590">MKPPGQRVLVLPPTRRDGEVTLALLAQNGLDGVVCATPAVLCEHMAQGVGVVMLTEAALCEPAIEALVAALALQPPWSDVPVVALARDRQPPPVVAQVLERLGNVTLLDRPVSARSMLSAVRSALRARERQYQIRDHLLLQERAEVELRESDRRKDEFLATLAHELRNPLAPLRTGLSVLRAMVLPSSDPRLAGVLGMMERQMGLMVRLVDDLLDVARISRGKIELVRQPLELREVVDAALEGCAPMIGAARHGVELKLAHQPIWVEADRARLVQVLGNLIGNAAKYTPDGGRITVELRSREGRAELRVTDTGVGIAPEMLTRVFDMYVQIRDGASRTQGGLGLGLSLVRRLVEMHGGTVAAHSPGPDEGSTFVVTLPLLPVPAPGVPGTQRTDPPKPASALRVLVIDDNADAADALCLCLQTMGHAACARYSGGAGLQAAQALQPDIVFCDIGLPDIDGREVAARLRQDPVQRGVTLVALTGWGAVKDRQLSSTAGFDAHLTKPASMEDIGRVLGLRP</sequence>
<dbReference type="InterPro" id="IPR003661">
    <property type="entry name" value="HisK_dim/P_dom"/>
</dbReference>
<gene>
    <name evidence="10" type="ORF">HHL10_24475</name>
</gene>
<evidence type="ECO:0000259" key="8">
    <source>
        <dbReference type="PROSITE" id="PS50109"/>
    </source>
</evidence>
<evidence type="ECO:0000256" key="7">
    <source>
        <dbReference type="PROSITE-ProRule" id="PRU00169"/>
    </source>
</evidence>
<dbReference type="FunFam" id="3.30.565.10:FF:000006">
    <property type="entry name" value="Sensor histidine kinase WalK"/>
    <property type="match status" value="1"/>
</dbReference>
<dbReference type="PANTHER" id="PTHR43547">
    <property type="entry name" value="TWO-COMPONENT HISTIDINE KINASE"/>
    <property type="match status" value="1"/>
</dbReference>
<evidence type="ECO:0000259" key="9">
    <source>
        <dbReference type="PROSITE" id="PS50110"/>
    </source>
</evidence>
<dbReference type="EC" id="2.7.13.3" evidence="3"/>
<keyword evidence="6 10" id="KW-0418">Kinase</keyword>
<dbReference type="Gene3D" id="1.10.287.130">
    <property type="match status" value="1"/>
</dbReference>
<evidence type="ECO:0000313" key="11">
    <source>
        <dbReference type="Proteomes" id="UP000574067"/>
    </source>
</evidence>
<dbReference type="InterPro" id="IPR005467">
    <property type="entry name" value="His_kinase_dom"/>
</dbReference>
<dbReference type="GO" id="GO:0005886">
    <property type="term" value="C:plasma membrane"/>
    <property type="evidence" value="ECO:0007669"/>
    <property type="project" value="UniProtKB-SubCell"/>
</dbReference>
<dbReference type="Pfam" id="PF00512">
    <property type="entry name" value="HisKA"/>
    <property type="match status" value="1"/>
</dbReference>
<dbReference type="InterPro" id="IPR011006">
    <property type="entry name" value="CheY-like_superfamily"/>
</dbReference>
<dbReference type="SMART" id="SM00388">
    <property type="entry name" value="HisKA"/>
    <property type="match status" value="1"/>
</dbReference>
<reference evidence="10 11" key="1">
    <citation type="submission" date="2020-04" db="EMBL/GenBank/DDBJ databases">
        <title>Azohydromonas sp. isolated from soil.</title>
        <authorList>
            <person name="Dahal R.H."/>
        </authorList>
    </citation>
    <scope>NUCLEOTIDE SEQUENCE [LARGE SCALE GENOMIC DNA]</scope>
    <source>
        <strain evidence="10 11">G-1-1-14</strain>
    </source>
</reference>
<keyword evidence="4 7" id="KW-0597">Phosphoprotein</keyword>
<dbReference type="InterPro" id="IPR036097">
    <property type="entry name" value="HisK_dim/P_sf"/>
</dbReference>
<comment type="caution">
    <text evidence="10">The sequence shown here is derived from an EMBL/GenBank/DDBJ whole genome shotgun (WGS) entry which is preliminary data.</text>
</comment>
<dbReference type="SUPFAM" id="SSF47384">
    <property type="entry name" value="Homodimeric domain of signal transducing histidine kinase"/>
    <property type="match status" value="1"/>
</dbReference>
<comment type="subcellular location">
    <subcellularLocation>
        <location evidence="2">Cell inner membrane</location>
        <topology evidence="2">Multi-pass membrane protein</topology>
    </subcellularLocation>
</comment>
<evidence type="ECO:0000256" key="2">
    <source>
        <dbReference type="ARBA" id="ARBA00004429"/>
    </source>
</evidence>
<evidence type="ECO:0000256" key="1">
    <source>
        <dbReference type="ARBA" id="ARBA00000085"/>
    </source>
</evidence>
<dbReference type="PROSITE" id="PS50110">
    <property type="entry name" value="RESPONSE_REGULATORY"/>
    <property type="match status" value="1"/>
</dbReference>
<dbReference type="SMART" id="SM00448">
    <property type="entry name" value="REC"/>
    <property type="match status" value="1"/>
</dbReference>
<dbReference type="RefSeq" id="WP_169163031.1">
    <property type="nucleotide sequence ID" value="NZ_JABBFW010000027.1"/>
</dbReference>
<proteinExistence type="predicted"/>
<dbReference type="SUPFAM" id="SSF52172">
    <property type="entry name" value="CheY-like"/>
    <property type="match status" value="2"/>
</dbReference>
<dbReference type="PROSITE" id="PS50109">
    <property type="entry name" value="HIS_KIN"/>
    <property type="match status" value="1"/>
</dbReference>
<keyword evidence="5" id="KW-0808">Transferase</keyword>
<protein>
    <recommendedName>
        <fullName evidence="3">histidine kinase</fullName>
        <ecNumber evidence="3">2.7.13.3</ecNumber>
    </recommendedName>
</protein>
<feature type="domain" description="Histidine kinase" evidence="8">
    <location>
        <begin position="161"/>
        <end position="381"/>
    </location>
</feature>
<dbReference type="Pfam" id="PF00072">
    <property type="entry name" value="Response_reg"/>
    <property type="match status" value="1"/>
</dbReference>
<dbReference type="PRINTS" id="PR00344">
    <property type="entry name" value="BCTRLSENSOR"/>
</dbReference>
<dbReference type="SUPFAM" id="SSF55874">
    <property type="entry name" value="ATPase domain of HSP90 chaperone/DNA topoisomerase II/histidine kinase"/>
    <property type="match status" value="1"/>
</dbReference>
<dbReference type="CDD" id="cd00082">
    <property type="entry name" value="HisKA"/>
    <property type="match status" value="1"/>
</dbReference>
<dbReference type="Pfam" id="PF02518">
    <property type="entry name" value="HATPase_c"/>
    <property type="match status" value="1"/>
</dbReference>
<dbReference type="SMART" id="SM00387">
    <property type="entry name" value="HATPase_c"/>
    <property type="match status" value="1"/>
</dbReference>
<comment type="catalytic activity">
    <reaction evidence="1">
        <text>ATP + protein L-histidine = ADP + protein N-phospho-L-histidine.</text>
        <dbReference type="EC" id="2.7.13.3"/>
    </reaction>
</comment>
<dbReference type="Gene3D" id="3.40.50.2300">
    <property type="match status" value="1"/>
</dbReference>
<keyword evidence="11" id="KW-1185">Reference proteome</keyword>
<dbReference type="AlphaFoldDB" id="A0A848FK09"/>
<feature type="domain" description="Response regulatory" evidence="9">
    <location>
        <begin position="403"/>
        <end position="519"/>
    </location>
</feature>
<dbReference type="PANTHER" id="PTHR43547:SF2">
    <property type="entry name" value="HYBRID SIGNAL TRANSDUCTION HISTIDINE KINASE C"/>
    <property type="match status" value="1"/>
</dbReference>
<organism evidence="10 11">
    <name type="scientific">Azohydromonas caseinilytica</name>
    <dbReference type="NCBI Taxonomy" id="2728836"/>
    <lineage>
        <taxon>Bacteria</taxon>
        <taxon>Pseudomonadati</taxon>
        <taxon>Pseudomonadota</taxon>
        <taxon>Betaproteobacteria</taxon>
        <taxon>Burkholderiales</taxon>
        <taxon>Sphaerotilaceae</taxon>
        <taxon>Azohydromonas</taxon>
    </lineage>
</organism>
<dbReference type="EMBL" id="JABBFW010000027">
    <property type="protein sequence ID" value="NML18131.1"/>
    <property type="molecule type" value="Genomic_DNA"/>
</dbReference>
<dbReference type="InterPro" id="IPR004358">
    <property type="entry name" value="Sig_transdc_His_kin-like_C"/>
</dbReference>
<dbReference type="CDD" id="cd00075">
    <property type="entry name" value="HATPase"/>
    <property type="match status" value="1"/>
</dbReference>
<dbReference type="GO" id="GO:0000155">
    <property type="term" value="F:phosphorelay sensor kinase activity"/>
    <property type="evidence" value="ECO:0007669"/>
    <property type="project" value="InterPro"/>
</dbReference>
<dbReference type="InterPro" id="IPR036890">
    <property type="entry name" value="HATPase_C_sf"/>
</dbReference>
<feature type="modified residue" description="4-aspartylphosphate" evidence="7">
    <location>
        <position position="452"/>
    </location>
</feature>
<dbReference type="InterPro" id="IPR001789">
    <property type="entry name" value="Sig_transdc_resp-reg_receiver"/>
</dbReference>